<feature type="compositionally biased region" description="Basic and acidic residues" evidence="1">
    <location>
        <begin position="91"/>
        <end position="100"/>
    </location>
</feature>
<name>A0A1C6GQP2_9FIRM</name>
<feature type="region of interest" description="Disordered" evidence="1">
    <location>
        <begin position="51"/>
        <end position="127"/>
    </location>
</feature>
<protein>
    <submittedName>
        <fullName evidence="2">SpoIIIAH-like protein</fullName>
    </submittedName>
</protein>
<reference evidence="2" key="1">
    <citation type="submission" date="2015-09" db="EMBL/GenBank/DDBJ databases">
        <authorList>
            <consortium name="Pathogen Informatics"/>
        </authorList>
    </citation>
    <scope>NUCLEOTIDE SEQUENCE</scope>
    <source>
        <strain evidence="2">2789STDY5834896</strain>
    </source>
</reference>
<sequence length="226" mass="24595">MKAGKKQVILGALVLALSVAIYLNWQFAKADNDFSITDSLDVSANYGEAEYVNTQNGDEQKDGTASADGSSKEAEETAAKKSSSKSKASSKKSEKDENMGTKEQASTAKSSTKYFTEARTNRTKTRDEALDKLQKSLKDASITADEKEKLTAELSYIVKAIESESKIESLVKAKGFEDCLVYLNDEKADIVVKTEGLTPETANQIKEIVIREASVEAENISIVEVN</sequence>
<dbReference type="InterPro" id="IPR024232">
    <property type="entry name" value="SpoIIIAH"/>
</dbReference>
<organism evidence="2">
    <name type="scientific">uncultured Anaerotruncus sp</name>
    <dbReference type="NCBI Taxonomy" id="905011"/>
    <lineage>
        <taxon>Bacteria</taxon>
        <taxon>Bacillati</taxon>
        <taxon>Bacillota</taxon>
        <taxon>Clostridia</taxon>
        <taxon>Eubacteriales</taxon>
        <taxon>Oscillospiraceae</taxon>
        <taxon>Anaerotruncus</taxon>
        <taxon>environmental samples</taxon>
    </lineage>
</organism>
<feature type="compositionally biased region" description="Basic and acidic residues" evidence="1">
    <location>
        <begin position="70"/>
        <end position="79"/>
    </location>
</feature>
<dbReference type="EMBL" id="FMHG01000001">
    <property type="protein sequence ID" value="SCJ47632.1"/>
    <property type="molecule type" value="Genomic_DNA"/>
</dbReference>
<dbReference type="InterPro" id="IPR038503">
    <property type="entry name" value="SpoIIIAH_sf"/>
</dbReference>
<evidence type="ECO:0000256" key="1">
    <source>
        <dbReference type="SAM" id="MobiDB-lite"/>
    </source>
</evidence>
<dbReference type="AlphaFoldDB" id="A0A1C6GQP2"/>
<dbReference type="Gene3D" id="1.10.287.4300">
    <property type="entry name" value="Stage III sporulation protein AH-like"/>
    <property type="match status" value="1"/>
</dbReference>
<proteinExistence type="predicted"/>
<accession>A0A1C6GQP2</accession>
<dbReference type="Pfam" id="PF12685">
    <property type="entry name" value="SpoIIIAH"/>
    <property type="match status" value="1"/>
</dbReference>
<evidence type="ECO:0000313" key="2">
    <source>
        <dbReference type="EMBL" id="SCJ47632.1"/>
    </source>
</evidence>
<feature type="compositionally biased region" description="Polar residues" evidence="1">
    <location>
        <begin position="101"/>
        <end position="114"/>
    </location>
</feature>
<gene>
    <name evidence="2" type="ORF">SAMEA3545359_00493</name>
</gene>